<dbReference type="AlphaFoldDB" id="A0A8B8CHC9"/>
<dbReference type="PROSITE" id="PS00061">
    <property type="entry name" value="ADH_SHORT"/>
    <property type="match status" value="1"/>
</dbReference>
<dbReference type="RefSeq" id="XP_022315217.1">
    <property type="nucleotide sequence ID" value="XM_022459509.1"/>
</dbReference>
<evidence type="ECO:0000256" key="2">
    <source>
        <dbReference type="ARBA" id="ARBA00023002"/>
    </source>
</evidence>
<dbReference type="PANTHER" id="PTHR44196:SF1">
    <property type="entry name" value="DEHYDROGENASE_REDUCTASE SDR FAMILY MEMBER 7B"/>
    <property type="match status" value="1"/>
</dbReference>
<keyword evidence="2" id="KW-0560">Oxidoreductase</keyword>
<evidence type="ECO:0000256" key="1">
    <source>
        <dbReference type="ARBA" id="ARBA00006484"/>
    </source>
</evidence>
<evidence type="ECO:0000256" key="3">
    <source>
        <dbReference type="ARBA" id="ARBA00037096"/>
    </source>
</evidence>
<reference evidence="6 7" key="1">
    <citation type="submission" date="2025-04" db="UniProtKB">
        <authorList>
            <consortium name="RefSeq"/>
        </authorList>
    </citation>
    <scope>IDENTIFICATION</scope>
    <source>
        <tissue evidence="6 7">Whole sample</tissue>
    </source>
</reference>
<evidence type="ECO:0000313" key="6">
    <source>
        <dbReference type="RefSeq" id="XP_022315214.1"/>
    </source>
</evidence>
<dbReference type="PANTHER" id="PTHR44196">
    <property type="entry name" value="DEHYDROGENASE/REDUCTASE SDR FAMILY MEMBER 7B"/>
    <property type="match status" value="1"/>
</dbReference>
<sequence length="309" mass="34116">MMWQQVLSIIGCPLGLLCLLRTIHSHWKKQDLKGKVVLITGANSGLGKACVVAFYEAGCKIIMAGRKEEELNKVREEVIKMQVPDTFSPKILVLDLMDYKNMDEPVSKGLKLFGHIDILINNAGVSYRGEISSTQIQVDERVMAVNYFGQVALIKEILPHMRKQGGGSIVNISSVQGKIAIPYRSAYAASKHALQAFCDTLRAEVSSDNINVCVVSPGYIQTNLSQNAVCGDGSTYNKTDSTTASGMKPTFVAHRILKAVKFKENDIVLAPLLHKLVIFIRTFIPSLFFLIMNHRAKSGKKEFSKPKTS</sequence>
<keyword evidence="5" id="KW-1185">Reference proteome</keyword>
<dbReference type="GeneID" id="111119393"/>
<dbReference type="NCBIfam" id="NF004825">
    <property type="entry name" value="PRK06181.1"/>
    <property type="match status" value="1"/>
</dbReference>
<dbReference type="PRINTS" id="PR00080">
    <property type="entry name" value="SDRFAMILY"/>
</dbReference>
<comment type="similarity">
    <text evidence="1 4">Belongs to the short-chain dehydrogenases/reductases (SDR) family.</text>
</comment>
<proteinExistence type="inferred from homology"/>
<dbReference type="CDD" id="cd05332">
    <property type="entry name" value="11beta-HSD1_like_SDR_c"/>
    <property type="match status" value="1"/>
</dbReference>
<dbReference type="Proteomes" id="UP000694844">
    <property type="component" value="Chromosome 2"/>
</dbReference>
<dbReference type="InterPro" id="IPR002347">
    <property type="entry name" value="SDR_fam"/>
</dbReference>
<dbReference type="InterPro" id="IPR036291">
    <property type="entry name" value="NAD(P)-bd_dom_sf"/>
</dbReference>
<protein>
    <submittedName>
        <fullName evidence="6 7">Dehydrogenase/reductase SDR family protein 7-like</fullName>
    </submittedName>
</protein>
<dbReference type="OrthoDB" id="5307821at2759"/>
<gene>
    <name evidence="6 7 8" type="primary">LOC111119393</name>
</gene>
<dbReference type="GO" id="GO:0016491">
    <property type="term" value="F:oxidoreductase activity"/>
    <property type="evidence" value="ECO:0007669"/>
    <property type="project" value="UniProtKB-KW"/>
</dbReference>
<accession>A0A8B8CHC9</accession>
<dbReference type="KEGG" id="cvn:111119393"/>
<dbReference type="Gene3D" id="3.40.50.720">
    <property type="entry name" value="NAD(P)-binding Rossmann-like Domain"/>
    <property type="match status" value="1"/>
</dbReference>
<evidence type="ECO:0000313" key="8">
    <source>
        <dbReference type="RefSeq" id="XP_022315217.1"/>
    </source>
</evidence>
<dbReference type="RefSeq" id="XP_022315214.1">
    <property type="nucleotide sequence ID" value="XM_022459506.1"/>
</dbReference>
<dbReference type="InterPro" id="IPR020904">
    <property type="entry name" value="Sc_DH/Rdtase_CS"/>
</dbReference>
<dbReference type="PRINTS" id="PR00081">
    <property type="entry name" value="GDHRDH"/>
</dbReference>
<dbReference type="SUPFAM" id="SSF51735">
    <property type="entry name" value="NAD(P)-binding Rossmann-fold domains"/>
    <property type="match status" value="1"/>
</dbReference>
<dbReference type="Pfam" id="PF00106">
    <property type="entry name" value="adh_short"/>
    <property type="match status" value="1"/>
</dbReference>
<name>A0A8B8CHC9_CRAVI</name>
<dbReference type="RefSeq" id="XP_022315215.1">
    <property type="nucleotide sequence ID" value="XM_022459507.1"/>
</dbReference>
<evidence type="ECO:0000313" key="7">
    <source>
        <dbReference type="RefSeq" id="XP_022315215.1"/>
    </source>
</evidence>
<dbReference type="GO" id="GO:0016020">
    <property type="term" value="C:membrane"/>
    <property type="evidence" value="ECO:0007669"/>
    <property type="project" value="TreeGrafter"/>
</dbReference>
<comment type="function">
    <text evidence="3">Putative oxidoreductase.</text>
</comment>
<evidence type="ECO:0000256" key="4">
    <source>
        <dbReference type="RuleBase" id="RU000363"/>
    </source>
</evidence>
<organism evidence="5 8">
    <name type="scientific">Crassostrea virginica</name>
    <name type="common">Eastern oyster</name>
    <dbReference type="NCBI Taxonomy" id="6565"/>
    <lineage>
        <taxon>Eukaryota</taxon>
        <taxon>Metazoa</taxon>
        <taxon>Spiralia</taxon>
        <taxon>Lophotrochozoa</taxon>
        <taxon>Mollusca</taxon>
        <taxon>Bivalvia</taxon>
        <taxon>Autobranchia</taxon>
        <taxon>Pteriomorphia</taxon>
        <taxon>Ostreida</taxon>
        <taxon>Ostreoidea</taxon>
        <taxon>Ostreidae</taxon>
        <taxon>Crassostrea</taxon>
    </lineage>
</organism>
<evidence type="ECO:0000313" key="5">
    <source>
        <dbReference type="Proteomes" id="UP000694844"/>
    </source>
</evidence>